<accession>M1DLX3</accession>
<sequence length="287" mass="31950">MNNQGVQVYPIGGNLGDEVELQPPRVVGGDNHVLDENQLGDAVRVHGPPGPRSHENYRGNINIANSDGPLVVPSLPPGHTFVVTSSLMEMLTMRGLFSSSPSEDLHAHIAKLWAVFKSCVGRPDLDMDAIGFTAFVRGVLNHYIDNESLKEYFYQGQDDNNKTVLDTIAGGFYGECTYAQIAEKLEKNSTTTIKHGALGEGQYVWDGNFNYDNNYKRNNYGNRNDRVGPYVPPQNREYGIREAGGNMAHIEDMMHMMMRRFDATDENVKEMRNDLSSIGQKVDVHAV</sequence>
<evidence type="ECO:0000313" key="2">
    <source>
        <dbReference type="Proteomes" id="UP000011115"/>
    </source>
</evidence>
<dbReference type="Proteomes" id="UP000011115">
    <property type="component" value="Unassembled WGS sequence"/>
</dbReference>
<dbReference type="InParanoid" id="M1DLX3"/>
<dbReference type="PaxDb" id="4113-PGSC0003DMT400091119"/>
<dbReference type="Gramene" id="PGSC0003DMT400091119">
    <property type="protein sequence ID" value="PGSC0003DMT400091119"/>
    <property type="gene ID" value="PGSC0003DMG400040690"/>
</dbReference>
<dbReference type="HOGENOM" id="CLU_075941_0_0_1"/>
<reference evidence="1" key="2">
    <citation type="submission" date="2015-06" db="UniProtKB">
        <authorList>
            <consortium name="EnsemblPlants"/>
        </authorList>
    </citation>
    <scope>IDENTIFICATION</scope>
    <source>
        <strain evidence="1">DM1-3 516 R44</strain>
    </source>
</reference>
<organism evidence="1 2">
    <name type="scientific">Solanum tuberosum</name>
    <name type="common">Potato</name>
    <dbReference type="NCBI Taxonomy" id="4113"/>
    <lineage>
        <taxon>Eukaryota</taxon>
        <taxon>Viridiplantae</taxon>
        <taxon>Streptophyta</taxon>
        <taxon>Embryophyta</taxon>
        <taxon>Tracheophyta</taxon>
        <taxon>Spermatophyta</taxon>
        <taxon>Magnoliopsida</taxon>
        <taxon>eudicotyledons</taxon>
        <taxon>Gunneridae</taxon>
        <taxon>Pentapetalae</taxon>
        <taxon>asterids</taxon>
        <taxon>lamiids</taxon>
        <taxon>Solanales</taxon>
        <taxon>Solanaceae</taxon>
        <taxon>Solanoideae</taxon>
        <taxon>Solaneae</taxon>
        <taxon>Solanum</taxon>
    </lineage>
</organism>
<proteinExistence type="predicted"/>
<name>M1DLX3_SOLTU</name>
<dbReference type="AlphaFoldDB" id="M1DLX3"/>
<evidence type="ECO:0000313" key="1">
    <source>
        <dbReference type="EnsemblPlants" id="PGSC0003DMT400091119"/>
    </source>
</evidence>
<dbReference type="EnsemblPlants" id="PGSC0003DMT400091119">
    <property type="protein sequence ID" value="PGSC0003DMT400091119"/>
    <property type="gene ID" value="PGSC0003DMG400040690"/>
</dbReference>
<reference evidence="2" key="1">
    <citation type="journal article" date="2011" name="Nature">
        <title>Genome sequence and analysis of the tuber crop potato.</title>
        <authorList>
            <consortium name="The Potato Genome Sequencing Consortium"/>
        </authorList>
    </citation>
    <scope>NUCLEOTIDE SEQUENCE [LARGE SCALE GENOMIC DNA]</scope>
    <source>
        <strain evidence="2">cv. DM1-3 516 R44</strain>
    </source>
</reference>
<protein>
    <submittedName>
        <fullName evidence="1">Integrase core domain containing protein</fullName>
    </submittedName>
</protein>
<keyword evidence="2" id="KW-1185">Reference proteome</keyword>